<dbReference type="PANTHER" id="PTHR34137">
    <property type="entry name" value="EXODEOXYRIBONUCLEASE 7 SMALL SUBUNIT"/>
    <property type="match status" value="1"/>
</dbReference>
<dbReference type="SUPFAM" id="SSF116842">
    <property type="entry name" value="XseB-like"/>
    <property type="match status" value="1"/>
</dbReference>
<gene>
    <name evidence="6 8" type="primary">xseB</name>
    <name evidence="8" type="ORF">Pla111_29710</name>
</gene>
<protein>
    <recommendedName>
        <fullName evidence="6">Exodeoxyribonuclease 7 small subunit</fullName>
        <ecNumber evidence="6">3.1.11.6</ecNumber>
    </recommendedName>
    <alternativeName>
        <fullName evidence="6">Exodeoxyribonuclease VII small subunit</fullName>
        <shortName evidence="6">Exonuclease VII small subunit</shortName>
    </alternativeName>
</protein>
<proteinExistence type="inferred from homology"/>
<dbReference type="Gene3D" id="1.10.287.1040">
    <property type="entry name" value="Exonuclease VII, small subunit"/>
    <property type="match status" value="1"/>
</dbReference>
<keyword evidence="5 6" id="KW-0269">Exonuclease</keyword>
<keyword evidence="3 6" id="KW-0540">Nuclease</keyword>
<feature type="compositionally biased region" description="Basic and acidic residues" evidence="7">
    <location>
        <begin position="95"/>
        <end position="109"/>
    </location>
</feature>
<dbReference type="GO" id="GO:0008855">
    <property type="term" value="F:exodeoxyribonuclease VII activity"/>
    <property type="evidence" value="ECO:0007669"/>
    <property type="project" value="UniProtKB-UniRule"/>
</dbReference>
<sequence length="125" mass="13273">MAKKKAKPKTGGPATTSDESFEESLAELEAIVADLEGGELGLDEALARYEEGVTRLRNCHAQLDTAERRIELLSGFDADGNPVTTPYDAEATSDADNRSAKRTSVSERAKGRKAGGGVDDSTPLF</sequence>
<organism evidence="8 9">
    <name type="scientific">Botrimarina hoheduenensis</name>
    <dbReference type="NCBI Taxonomy" id="2528000"/>
    <lineage>
        <taxon>Bacteria</taxon>
        <taxon>Pseudomonadati</taxon>
        <taxon>Planctomycetota</taxon>
        <taxon>Planctomycetia</taxon>
        <taxon>Pirellulales</taxon>
        <taxon>Lacipirellulaceae</taxon>
        <taxon>Botrimarina</taxon>
    </lineage>
</organism>
<comment type="caution">
    <text evidence="8">The sequence shown here is derived from an EMBL/GenBank/DDBJ whole genome shotgun (WGS) entry which is preliminary data.</text>
</comment>
<accession>A0A5C5VSI8</accession>
<evidence type="ECO:0000256" key="7">
    <source>
        <dbReference type="SAM" id="MobiDB-lite"/>
    </source>
</evidence>
<dbReference type="OrthoDB" id="284990at2"/>
<dbReference type="AlphaFoldDB" id="A0A5C5VSI8"/>
<dbReference type="HAMAP" id="MF_00337">
    <property type="entry name" value="Exonuc_7_S"/>
    <property type="match status" value="1"/>
</dbReference>
<feature type="region of interest" description="Disordered" evidence="7">
    <location>
        <begin position="1"/>
        <end position="23"/>
    </location>
</feature>
<feature type="region of interest" description="Disordered" evidence="7">
    <location>
        <begin position="75"/>
        <end position="125"/>
    </location>
</feature>
<evidence type="ECO:0000313" key="9">
    <source>
        <dbReference type="Proteomes" id="UP000318995"/>
    </source>
</evidence>
<dbReference type="GO" id="GO:0005829">
    <property type="term" value="C:cytosol"/>
    <property type="evidence" value="ECO:0007669"/>
    <property type="project" value="TreeGrafter"/>
</dbReference>
<dbReference type="EC" id="3.1.11.6" evidence="6"/>
<dbReference type="Proteomes" id="UP000318995">
    <property type="component" value="Unassembled WGS sequence"/>
</dbReference>
<evidence type="ECO:0000256" key="6">
    <source>
        <dbReference type="HAMAP-Rule" id="MF_00337"/>
    </source>
</evidence>
<dbReference type="RefSeq" id="WP_146575180.1">
    <property type="nucleotide sequence ID" value="NZ_SJPH01000008.1"/>
</dbReference>
<dbReference type="PANTHER" id="PTHR34137:SF1">
    <property type="entry name" value="EXODEOXYRIBONUCLEASE 7 SMALL SUBUNIT"/>
    <property type="match status" value="1"/>
</dbReference>
<evidence type="ECO:0000256" key="3">
    <source>
        <dbReference type="ARBA" id="ARBA00022722"/>
    </source>
</evidence>
<reference evidence="8 9" key="1">
    <citation type="submission" date="2019-02" db="EMBL/GenBank/DDBJ databases">
        <title>Deep-cultivation of Planctomycetes and their phenomic and genomic characterization uncovers novel biology.</title>
        <authorList>
            <person name="Wiegand S."/>
            <person name="Jogler M."/>
            <person name="Boedeker C."/>
            <person name="Pinto D."/>
            <person name="Vollmers J."/>
            <person name="Rivas-Marin E."/>
            <person name="Kohn T."/>
            <person name="Peeters S.H."/>
            <person name="Heuer A."/>
            <person name="Rast P."/>
            <person name="Oberbeckmann S."/>
            <person name="Bunk B."/>
            <person name="Jeske O."/>
            <person name="Meyerdierks A."/>
            <person name="Storesund J.E."/>
            <person name="Kallscheuer N."/>
            <person name="Luecker S."/>
            <person name="Lage O.M."/>
            <person name="Pohl T."/>
            <person name="Merkel B.J."/>
            <person name="Hornburger P."/>
            <person name="Mueller R.-W."/>
            <person name="Bruemmer F."/>
            <person name="Labrenz M."/>
            <person name="Spormann A.M."/>
            <person name="Op Den Camp H."/>
            <person name="Overmann J."/>
            <person name="Amann R."/>
            <person name="Jetten M.S.M."/>
            <person name="Mascher T."/>
            <person name="Medema M.H."/>
            <person name="Devos D.P."/>
            <person name="Kaster A.-K."/>
            <person name="Ovreas L."/>
            <person name="Rohde M."/>
            <person name="Galperin M.Y."/>
            <person name="Jogler C."/>
        </authorList>
    </citation>
    <scope>NUCLEOTIDE SEQUENCE [LARGE SCALE GENOMIC DNA]</scope>
    <source>
        <strain evidence="8 9">Pla111</strain>
    </source>
</reference>
<evidence type="ECO:0000256" key="1">
    <source>
        <dbReference type="ARBA" id="ARBA00009998"/>
    </source>
</evidence>
<dbReference type="GO" id="GO:0009318">
    <property type="term" value="C:exodeoxyribonuclease VII complex"/>
    <property type="evidence" value="ECO:0007669"/>
    <property type="project" value="UniProtKB-UniRule"/>
</dbReference>
<comment type="subcellular location">
    <subcellularLocation>
        <location evidence="6">Cytoplasm</location>
    </subcellularLocation>
</comment>
<comment type="catalytic activity">
    <reaction evidence="6">
        <text>Exonucleolytic cleavage in either 5'- to 3'- or 3'- to 5'-direction to yield nucleoside 5'-phosphates.</text>
        <dbReference type="EC" id="3.1.11.6"/>
    </reaction>
</comment>
<comment type="similarity">
    <text evidence="1 6">Belongs to the XseB family.</text>
</comment>
<keyword evidence="4 6" id="KW-0378">Hydrolase</keyword>
<keyword evidence="2 6" id="KW-0963">Cytoplasm</keyword>
<keyword evidence="9" id="KW-1185">Reference proteome</keyword>
<evidence type="ECO:0000256" key="4">
    <source>
        <dbReference type="ARBA" id="ARBA00022801"/>
    </source>
</evidence>
<name>A0A5C5VSI8_9BACT</name>
<dbReference type="InterPro" id="IPR037004">
    <property type="entry name" value="Exonuc_VII_ssu_sf"/>
</dbReference>
<evidence type="ECO:0000256" key="5">
    <source>
        <dbReference type="ARBA" id="ARBA00022839"/>
    </source>
</evidence>
<dbReference type="InterPro" id="IPR003761">
    <property type="entry name" value="Exonuc_VII_S"/>
</dbReference>
<dbReference type="EMBL" id="SJPH01000008">
    <property type="protein sequence ID" value="TWT41594.1"/>
    <property type="molecule type" value="Genomic_DNA"/>
</dbReference>
<dbReference type="NCBIfam" id="TIGR01280">
    <property type="entry name" value="xseB"/>
    <property type="match status" value="1"/>
</dbReference>
<evidence type="ECO:0000256" key="2">
    <source>
        <dbReference type="ARBA" id="ARBA00022490"/>
    </source>
</evidence>
<comment type="function">
    <text evidence="6">Bidirectionally degrades single-stranded DNA into large acid-insoluble oligonucleotides, which are then degraded further into small acid-soluble oligonucleotides.</text>
</comment>
<evidence type="ECO:0000313" key="8">
    <source>
        <dbReference type="EMBL" id="TWT41594.1"/>
    </source>
</evidence>
<dbReference type="GO" id="GO:0006308">
    <property type="term" value="P:DNA catabolic process"/>
    <property type="evidence" value="ECO:0007669"/>
    <property type="project" value="UniProtKB-UniRule"/>
</dbReference>
<dbReference type="Pfam" id="PF02609">
    <property type="entry name" value="Exonuc_VII_S"/>
    <property type="match status" value="1"/>
</dbReference>
<comment type="subunit">
    <text evidence="6">Heterooligomer composed of large and small subunits.</text>
</comment>